<name>I7G755_MACFA</name>
<dbReference type="AlphaFoldDB" id="I7G755"/>
<evidence type="ECO:0000313" key="1">
    <source>
        <dbReference type="EMBL" id="BAE90352.1"/>
    </source>
</evidence>
<accession>I7G755</accession>
<proteinExistence type="evidence at transcript level"/>
<reference evidence="1" key="1">
    <citation type="journal article" date="2007" name="PLoS Biol.">
        <title>Rate of evolution in brain-expressed genes in humans and other primates.</title>
        <authorList>
            <person name="Wang H.-Y."/>
            <person name="Chien H.-C."/>
            <person name="Osada N."/>
            <person name="Hashimoto K."/>
            <person name="Sugano S."/>
            <person name="Gojobori T."/>
            <person name="Chou C.-K."/>
            <person name="Tsai S.-F."/>
            <person name="Wu C.-I."/>
            <person name="Shen C.-K.J."/>
        </authorList>
    </citation>
    <scope>NUCLEOTIDE SEQUENCE</scope>
</reference>
<organism evidence="1">
    <name type="scientific">Macaca fascicularis</name>
    <name type="common">Crab-eating macaque</name>
    <name type="synonym">Cynomolgus monkey</name>
    <dbReference type="NCBI Taxonomy" id="9541"/>
    <lineage>
        <taxon>Eukaryota</taxon>
        <taxon>Metazoa</taxon>
        <taxon>Chordata</taxon>
        <taxon>Craniata</taxon>
        <taxon>Vertebrata</taxon>
        <taxon>Euteleostomi</taxon>
        <taxon>Mammalia</taxon>
        <taxon>Eutheria</taxon>
        <taxon>Euarchontoglires</taxon>
        <taxon>Primates</taxon>
        <taxon>Haplorrhini</taxon>
        <taxon>Catarrhini</taxon>
        <taxon>Cercopithecidae</taxon>
        <taxon>Cercopithecinae</taxon>
        <taxon>Macaca</taxon>
    </lineage>
</organism>
<protein>
    <submittedName>
        <fullName evidence="1">Macaca fascicularis brain cDNA clone: QflA-21883, similar to human hypothetical gene supported by AK094119 (LOC401558), mRNA, RefSeq: XM_379677.1</fullName>
    </submittedName>
</protein>
<dbReference type="EMBL" id="AB173290">
    <property type="protein sequence ID" value="BAE90352.1"/>
    <property type="molecule type" value="mRNA"/>
</dbReference>
<sequence>MTKLRFYKNTKISQAWWHMPVVLPTREAEAEQSPEPRGQRL</sequence>